<dbReference type="RefSeq" id="WP_097059391.1">
    <property type="nucleotide sequence ID" value="NZ_BMLC01000002.1"/>
</dbReference>
<feature type="chain" id="PRO_5012812920" description="Lipoprotein" evidence="2">
    <location>
        <begin position="25"/>
        <end position="250"/>
    </location>
</feature>
<dbReference type="AlphaFoldDB" id="A0A2C8YAE7"/>
<proteinExistence type="predicted"/>
<evidence type="ECO:0000256" key="1">
    <source>
        <dbReference type="SAM" id="MobiDB-lite"/>
    </source>
</evidence>
<evidence type="ECO:0000256" key="2">
    <source>
        <dbReference type="SAM" id="SignalP"/>
    </source>
</evidence>
<protein>
    <recommendedName>
        <fullName evidence="5">Lipoprotein</fullName>
    </recommendedName>
</protein>
<evidence type="ECO:0000313" key="3">
    <source>
        <dbReference type="EMBL" id="SOE47204.1"/>
    </source>
</evidence>
<feature type="region of interest" description="Disordered" evidence="1">
    <location>
        <begin position="24"/>
        <end position="48"/>
    </location>
</feature>
<keyword evidence="2" id="KW-0732">Signal</keyword>
<evidence type="ECO:0000313" key="4">
    <source>
        <dbReference type="Proteomes" id="UP000219440"/>
    </source>
</evidence>
<name>A0A2C8YAE7_9MICO</name>
<dbReference type="PROSITE" id="PS51257">
    <property type="entry name" value="PROKAR_LIPOPROTEIN"/>
    <property type="match status" value="1"/>
</dbReference>
<sequence>MRSRTPLFVAPLLLLLAGCTAAPAPTPTPLPEESNVSAPTPDETPLAKAPGEVEADTTLIVKTTATAANGAQLALEMRVHQPIPFDDVANQTLPGAFVESCGATYNADLFAAEAWSFARANISAVPTAASTADWPTDATLKVEPTPGGVPVVVPVVGRGMLREAADATAPCSDAKSFSTMGNGAIALGVKGDSGTFRGWTSQRFGFTAAASVTFSDCSFVLTDLGTKFGGGDDAWSSVSDGGSCTIGGGS</sequence>
<accession>A0A2C8YAE7</accession>
<keyword evidence="4" id="KW-1185">Reference proteome</keyword>
<dbReference type="EMBL" id="OCST01000001">
    <property type="protein sequence ID" value="SOE47204.1"/>
    <property type="molecule type" value="Genomic_DNA"/>
</dbReference>
<dbReference type="Proteomes" id="UP000219440">
    <property type="component" value="Unassembled WGS sequence"/>
</dbReference>
<reference evidence="3 4" key="1">
    <citation type="submission" date="2017-09" db="EMBL/GenBank/DDBJ databases">
        <authorList>
            <person name="Ehlers B."/>
            <person name="Leendertz F.H."/>
        </authorList>
    </citation>
    <scope>NUCLEOTIDE SEQUENCE [LARGE SCALE GENOMIC DNA]</scope>
    <source>
        <strain evidence="3 4">CGMCC 1.05381</strain>
    </source>
</reference>
<organism evidence="3 4">
    <name type="scientific">Salinibacterium xinjiangense</name>
    <dbReference type="NCBI Taxonomy" id="386302"/>
    <lineage>
        <taxon>Bacteria</taxon>
        <taxon>Bacillati</taxon>
        <taxon>Actinomycetota</taxon>
        <taxon>Actinomycetes</taxon>
        <taxon>Micrococcales</taxon>
        <taxon>Microbacteriaceae</taxon>
        <taxon>Salinibacterium</taxon>
    </lineage>
</organism>
<feature type="signal peptide" evidence="2">
    <location>
        <begin position="1"/>
        <end position="24"/>
    </location>
</feature>
<gene>
    <name evidence="3" type="ORF">SAMN06296378_0202</name>
</gene>
<evidence type="ECO:0008006" key="5">
    <source>
        <dbReference type="Google" id="ProtNLM"/>
    </source>
</evidence>